<dbReference type="Pfam" id="PF00581">
    <property type="entry name" value="Rhodanese"/>
    <property type="match status" value="2"/>
</dbReference>
<evidence type="ECO:0000256" key="2">
    <source>
        <dbReference type="ARBA" id="ARBA00022737"/>
    </source>
</evidence>
<dbReference type="Proteomes" id="UP000244527">
    <property type="component" value="Chromosome"/>
</dbReference>
<evidence type="ECO:0000313" key="4">
    <source>
        <dbReference type="EMBL" id="AWG21665.1"/>
    </source>
</evidence>
<dbReference type="AlphaFoldDB" id="A0A2S1LD33"/>
<feature type="domain" description="Rhodanese" evidence="3">
    <location>
        <begin position="19"/>
        <end position="137"/>
    </location>
</feature>
<proteinExistence type="predicted"/>
<evidence type="ECO:0000313" key="5">
    <source>
        <dbReference type="Proteomes" id="UP000244527"/>
    </source>
</evidence>
<dbReference type="RefSeq" id="WP_108740603.1">
    <property type="nucleotide sequence ID" value="NZ_CP020918.1"/>
</dbReference>
<evidence type="ECO:0000256" key="1">
    <source>
        <dbReference type="ARBA" id="ARBA00022679"/>
    </source>
</evidence>
<keyword evidence="1 4" id="KW-0808">Transferase</keyword>
<dbReference type="EMBL" id="CP020918">
    <property type="protein sequence ID" value="AWG21665.1"/>
    <property type="molecule type" value="Genomic_DNA"/>
</dbReference>
<dbReference type="InterPro" id="IPR045078">
    <property type="entry name" value="TST/MPST-like"/>
</dbReference>
<keyword evidence="5" id="KW-1185">Reference proteome</keyword>
<keyword evidence="2" id="KW-0677">Repeat</keyword>
<gene>
    <name evidence="4" type="ORF">FFWV33_09010</name>
</gene>
<dbReference type="GO" id="GO:0004792">
    <property type="term" value="F:thiosulfate-cyanide sulfurtransferase activity"/>
    <property type="evidence" value="ECO:0007669"/>
    <property type="project" value="TreeGrafter"/>
</dbReference>
<dbReference type="PROSITE" id="PS50206">
    <property type="entry name" value="RHODANESE_3"/>
    <property type="match status" value="2"/>
</dbReference>
<name>A0A2S1LD33_9FLAO</name>
<protein>
    <submittedName>
        <fullName evidence="4">Sulfurtransferase</fullName>
    </submittedName>
</protein>
<accession>A0A2S1LD33</accession>
<sequence length="283" mass="30988">MKNDIVPIIEAAALLDLQKNENLVLVAVTTGPNAQELYQKKHLDNAFFLDLTTQLSNIKEDFAQGGRHPLPEIAVFAQLLGSIGVSPDSHVVVYDDKNGANAAARLWWMLKAIGHIKVQVLNGGIQAAEKIGYPINDKVVTAKEVSPYPFSTWQLAMATIEEVADQSENEDYLVIDVREAYRYNGESEPIDLVAGHIPGAVNVPLTTNLSDDGLFLSPSALKEKYQNLMGNRNSENTIVHCGSGVTACHTLLAMDYAGLEIPKLYVGSWSEWSRNDKVIATEL</sequence>
<dbReference type="CDD" id="cd01449">
    <property type="entry name" value="TST_Repeat_2"/>
    <property type="match status" value="1"/>
</dbReference>
<dbReference type="Gene3D" id="3.40.250.10">
    <property type="entry name" value="Rhodanese-like domain"/>
    <property type="match status" value="2"/>
</dbReference>
<evidence type="ECO:0000259" key="3">
    <source>
        <dbReference type="PROSITE" id="PS50206"/>
    </source>
</evidence>
<dbReference type="SMART" id="SM00450">
    <property type="entry name" value="RHOD"/>
    <property type="match status" value="2"/>
</dbReference>
<dbReference type="InterPro" id="IPR001763">
    <property type="entry name" value="Rhodanese-like_dom"/>
</dbReference>
<dbReference type="PANTHER" id="PTHR11364:SF27">
    <property type="entry name" value="SULFURTRANSFERASE"/>
    <property type="match status" value="1"/>
</dbReference>
<dbReference type="CDD" id="cd01448">
    <property type="entry name" value="TST_Repeat_1"/>
    <property type="match status" value="1"/>
</dbReference>
<reference evidence="4 5" key="1">
    <citation type="submission" date="2017-04" db="EMBL/GenBank/DDBJ databases">
        <title>Compelte genome sequence of WV33.</title>
        <authorList>
            <person name="Lee P.C."/>
        </authorList>
    </citation>
    <scope>NUCLEOTIDE SEQUENCE [LARGE SCALE GENOMIC DNA]</scope>
    <source>
        <strain evidence="4 5">WV33</strain>
    </source>
</reference>
<dbReference type="OrthoDB" id="9770030at2"/>
<dbReference type="KEGG" id="ffa:FFWV33_09010"/>
<organism evidence="4 5">
    <name type="scientific">Flavobacterium faecale</name>
    <dbReference type="NCBI Taxonomy" id="1355330"/>
    <lineage>
        <taxon>Bacteria</taxon>
        <taxon>Pseudomonadati</taxon>
        <taxon>Bacteroidota</taxon>
        <taxon>Flavobacteriia</taxon>
        <taxon>Flavobacteriales</taxon>
        <taxon>Flavobacteriaceae</taxon>
        <taxon>Flavobacterium</taxon>
    </lineage>
</organism>
<feature type="domain" description="Rhodanese" evidence="3">
    <location>
        <begin position="168"/>
        <end position="281"/>
    </location>
</feature>
<dbReference type="InterPro" id="IPR036873">
    <property type="entry name" value="Rhodanese-like_dom_sf"/>
</dbReference>
<dbReference type="PANTHER" id="PTHR11364">
    <property type="entry name" value="THIOSULFATE SULFERTANSFERASE"/>
    <property type="match status" value="1"/>
</dbReference>
<dbReference type="SUPFAM" id="SSF52821">
    <property type="entry name" value="Rhodanese/Cell cycle control phosphatase"/>
    <property type="match status" value="2"/>
</dbReference>